<accession>A0A6A7K7S7</accession>
<name>A0A6A7K7S7_9FIRM</name>
<dbReference type="Gene3D" id="3.60.60.10">
    <property type="entry name" value="Penicillin V Acylase, Chain A"/>
    <property type="match status" value="1"/>
</dbReference>
<dbReference type="InterPro" id="IPR029055">
    <property type="entry name" value="Ntn_hydrolases_N"/>
</dbReference>
<evidence type="ECO:0000313" key="3">
    <source>
        <dbReference type="Proteomes" id="UP000440004"/>
    </source>
</evidence>
<dbReference type="SUPFAM" id="SSF56235">
    <property type="entry name" value="N-terminal nucleophile aminohydrolases (Ntn hydrolases)"/>
    <property type="match status" value="1"/>
</dbReference>
<dbReference type="AlphaFoldDB" id="A0A6A7K7S7"/>
<reference evidence="2 3" key="1">
    <citation type="submission" date="2019-10" db="EMBL/GenBank/DDBJ databases">
        <title>Alkalibaculum tamaniensis sp.nov., a new alkaliphilic acetogen, isolated on methoxylated aromatics from a mud volcano.</title>
        <authorList>
            <person name="Khomyakova M.A."/>
            <person name="Merkel A.Y."/>
            <person name="Bonch-Osmolovskaya E.A."/>
            <person name="Slobodkin A.I."/>
        </authorList>
    </citation>
    <scope>NUCLEOTIDE SEQUENCE [LARGE SCALE GENOMIC DNA]</scope>
    <source>
        <strain evidence="2 3">M08DMB</strain>
    </source>
</reference>
<dbReference type="Proteomes" id="UP000440004">
    <property type="component" value="Unassembled WGS sequence"/>
</dbReference>
<keyword evidence="3" id="KW-1185">Reference proteome</keyword>
<dbReference type="RefSeq" id="WP_152802568.1">
    <property type="nucleotide sequence ID" value="NZ_WHNX01000006.1"/>
</dbReference>
<sequence>MLDFKENVILSSPEDFLEIRHLILKGSNYEIGKKLAQIAKERHGIKKLPTEDPLQTRCQRMYLEKNYPIFFERMKGVADAYNSKFREDLIDFSILGEAMLGTGCSAIYYPPCSTASSHGIISRNLDFYVPSSMPALSKPYIIEMYPNEGYPSISILSFQLLGEALEGINSEGLTVIHLADDESPEKYHLEPTYCNAVGLNELKSIQLLLDTCATVEEAKEALLMNKHFYMFQPIHLLIADRFGNSFIWEYSHAHNKEYIIDGKDKPQIITNFLLHSYESVNEIPRVSDEKICPYNRYKVLSGTVEQHKEKFTMDFAKDTNTLVFIEKSSFKNPPEVPVRTLLHSIYDIDNRSLEVNFYLRDRAKKHREENKESTRTSYFRFSLEC</sequence>
<comment type="caution">
    <text evidence="2">The sequence shown here is derived from an EMBL/GenBank/DDBJ whole genome shotgun (WGS) entry which is preliminary data.</text>
</comment>
<dbReference type="EMBL" id="WHNX01000006">
    <property type="protein sequence ID" value="MPW25257.1"/>
    <property type="molecule type" value="Genomic_DNA"/>
</dbReference>
<proteinExistence type="predicted"/>
<evidence type="ECO:0000313" key="2">
    <source>
        <dbReference type="EMBL" id="MPW25257.1"/>
    </source>
</evidence>
<feature type="domain" description="Peptidase C45 hydrolase" evidence="1">
    <location>
        <begin position="120"/>
        <end position="354"/>
    </location>
</feature>
<gene>
    <name evidence="2" type="ORF">GC105_05580</name>
</gene>
<protein>
    <recommendedName>
        <fullName evidence="1">Peptidase C45 hydrolase domain-containing protein</fullName>
    </recommendedName>
</protein>
<organism evidence="2 3">
    <name type="scientific">Alkalibaculum sporogenes</name>
    <dbReference type="NCBI Taxonomy" id="2655001"/>
    <lineage>
        <taxon>Bacteria</taxon>
        <taxon>Bacillati</taxon>
        <taxon>Bacillota</taxon>
        <taxon>Clostridia</taxon>
        <taxon>Eubacteriales</taxon>
        <taxon>Eubacteriaceae</taxon>
        <taxon>Alkalibaculum</taxon>
    </lineage>
</organism>
<evidence type="ECO:0000259" key="1">
    <source>
        <dbReference type="Pfam" id="PF03417"/>
    </source>
</evidence>
<dbReference type="InterPro" id="IPR005079">
    <property type="entry name" value="Peptidase_C45_hydrolase"/>
</dbReference>
<dbReference type="Pfam" id="PF03417">
    <property type="entry name" value="AAT"/>
    <property type="match status" value="1"/>
</dbReference>